<feature type="transmembrane region" description="Helical" evidence="2">
    <location>
        <begin position="152"/>
        <end position="173"/>
    </location>
</feature>
<name>T5AI58_OPHSC</name>
<gene>
    <name evidence="3" type="ORF">OCS_02756</name>
</gene>
<feature type="transmembrane region" description="Helical" evidence="2">
    <location>
        <begin position="236"/>
        <end position="262"/>
    </location>
</feature>
<reference evidence="3 4" key="1">
    <citation type="journal article" date="2013" name="Chin. Sci. Bull.">
        <title>Genome survey uncovers the secrets of sex and lifestyle in caterpillar fungus.</title>
        <authorList>
            <person name="Hu X."/>
            <person name="Zhang Y."/>
            <person name="Xiao G."/>
            <person name="Zheng P."/>
            <person name="Xia Y."/>
            <person name="Zhang X."/>
            <person name="St Leger R.J."/>
            <person name="Liu X."/>
            <person name="Wang C."/>
        </authorList>
    </citation>
    <scope>NUCLEOTIDE SEQUENCE [LARGE SCALE GENOMIC DNA]</scope>
    <source>
        <strain evidence="4">Co18 / CGMCC 3.14243</strain>
        <tissue evidence="3">Fruit-body</tissue>
    </source>
</reference>
<organism evidence="3 4">
    <name type="scientific">Ophiocordyceps sinensis (strain Co18 / CGMCC 3.14243)</name>
    <name type="common">Yarsagumba caterpillar fungus</name>
    <name type="synonym">Hirsutella sinensis</name>
    <dbReference type="NCBI Taxonomy" id="911162"/>
    <lineage>
        <taxon>Eukaryota</taxon>
        <taxon>Fungi</taxon>
        <taxon>Dikarya</taxon>
        <taxon>Ascomycota</taxon>
        <taxon>Pezizomycotina</taxon>
        <taxon>Sordariomycetes</taxon>
        <taxon>Hypocreomycetidae</taxon>
        <taxon>Hypocreales</taxon>
        <taxon>Ophiocordycipitaceae</taxon>
        <taxon>Ophiocordyceps</taxon>
    </lineage>
</organism>
<feature type="transmembrane region" description="Helical" evidence="2">
    <location>
        <begin position="20"/>
        <end position="44"/>
    </location>
</feature>
<keyword evidence="2" id="KW-0812">Transmembrane</keyword>
<dbReference type="Proteomes" id="UP000019374">
    <property type="component" value="Unassembled WGS sequence"/>
</dbReference>
<keyword evidence="2" id="KW-1133">Transmembrane helix</keyword>
<dbReference type="EMBL" id="KE652474">
    <property type="protein sequence ID" value="EQL01523.1"/>
    <property type="molecule type" value="Genomic_DNA"/>
</dbReference>
<evidence type="ECO:0000313" key="3">
    <source>
        <dbReference type="EMBL" id="EQL01523.1"/>
    </source>
</evidence>
<dbReference type="InterPro" id="IPR036305">
    <property type="entry name" value="RGS_sf"/>
</dbReference>
<feature type="region of interest" description="Disordered" evidence="1">
    <location>
        <begin position="474"/>
        <end position="497"/>
    </location>
</feature>
<keyword evidence="2" id="KW-0472">Membrane</keyword>
<dbReference type="Gene3D" id="1.10.167.10">
    <property type="entry name" value="Regulator of G-protein Signalling 4, domain 2"/>
    <property type="match status" value="1"/>
</dbReference>
<feature type="transmembrane region" description="Helical" evidence="2">
    <location>
        <begin position="205"/>
        <end position="224"/>
    </location>
</feature>
<dbReference type="HOGENOM" id="CLU_022448_0_0_1"/>
<evidence type="ECO:0000256" key="1">
    <source>
        <dbReference type="SAM" id="MobiDB-lite"/>
    </source>
</evidence>
<evidence type="ECO:0000313" key="4">
    <source>
        <dbReference type="Proteomes" id="UP000019374"/>
    </source>
</evidence>
<dbReference type="OrthoDB" id="5313079at2759"/>
<proteinExistence type="predicted"/>
<dbReference type="AlphaFoldDB" id="T5AI58"/>
<protein>
    <submittedName>
        <fullName evidence="3">Regulator of G protein signaling superfamily</fullName>
    </submittedName>
</protein>
<feature type="transmembrane region" description="Helical" evidence="2">
    <location>
        <begin position="85"/>
        <end position="103"/>
    </location>
</feature>
<accession>T5AI58</accession>
<dbReference type="SUPFAM" id="SSF48097">
    <property type="entry name" value="Regulator of G-protein signaling, RGS"/>
    <property type="match status" value="1"/>
</dbReference>
<dbReference type="eggNOG" id="ENOG502SM9E">
    <property type="taxonomic scope" value="Eukaryota"/>
</dbReference>
<sequence>MGSRLGVRAYTPQATVINPVTIFWICWTCIWTALVVAGMSYLIARRNTPLLRIRGLVLSLSAIPLLHLYWMSVQLGLILGPMAPAVAEFWIMGIYFPFGIALFHASTTSRFLHVAQAQKKYARHGVAKKPSGPRRRGGILGLFRRLDYTSKILCVVGLGMLFQLFITILMYVVSRKFHRSWGIPGTEVNGTEMEQKMEAGRGWEWWPSVFWQFFWAWLVAPYILWKARGIHDTQGWRFQTIACAIANLHATPMWVIALYVPAMAPVNQYWVPPQWIAISIMLMEIFTVFLPCWEVMRSQALRQETLESIAHWEAKNKSGHGAKSLHSATTAVESMMSGWKSTNGTVRSSDSGESILTMSALEHVLDRNPGPLQEFSALRDFSGENIAFLTSVAEWKSSLPPAARSSSRASTDHETRELVHERYNRALRIYANFISTRDAEFPINISSPDLRKLEAIFEKSARILYGEKRDVNAATPFEMPGPRAKTPTSPTTCGGSEKDMMVSSEDGGAIGDRAQFWGEVPEAFDETVFDDAEMSIKYLVLTNTWPKFVKDRRSSMDTFDTEAANDARL</sequence>
<evidence type="ECO:0000256" key="2">
    <source>
        <dbReference type="SAM" id="Phobius"/>
    </source>
</evidence>
<dbReference type="InterPro" id="IPR044926">
    <property type="entry name" value="RGS_subdomain_2"/>
</dbReference>
<feature type="transmembrane region" description="Helical" evidence="2">
    <location>
        <begin position="56"/>
        <end position="79"/>
    </location>
</feature>
<feature type="transmembrane region" description="Helical" evidence="2">
    <location>
        <begin position="274"/>
        <end position="293"/>
    </location>
</feature>